<sequence>MVQHRPTTEAARRAVERRSGDGGNALRAIEGSHDARRVVAPAWQSRMGEACGVVESDGAPIGLVPPPSSRRYFTGRRGDAGCPVCARRARSRGYGLAATSCHCLTATWVVLMVGEPSRPAL</sequence>
<gene>
    <name evidence="2" type="ORF">SOCE26_022750</name>
</gene>
<evidence type="ECO:0000313" key="2">
    <source>
        <dbReference type="EMBL" id="AUX40873.1"/>
    </source>
</evidence>
<evidence type="ECO:0000313" key="3">
    <source>
        <dbReference type="Proteomes" id="UP000238348"/>
    </source>
</evidence>
<dbReference type="AlphaFoldDB" id="A0A2L0ENJ4"/>
<accession>A0A2L0ENJ4</accession>
<proteinExistence type="predicted"/>
<dbReference type="EMBL" id="CP012673">
    <property type="protein sequence ID" value="AUX40873.1"/>
    <property type="molecule type" value="Genomic_DNA"/>
</dbReference>
<dbReference type="Proteomes" id="UP000238348">
    <property type="component" value="Chromosome"/>
</dbReference>
<name>A0A2L0ENJ4_SORCE</name>
<feature type="region of interest" description="Disordered" evidence="1">
    <location>
        <begin position="1"/>
        <end position="27"/>
    </location>
</feature>
<protein>
    <submittedName>
        <fullName evidence="2">Uncharacterized protein</fullName>
    </submittedName>
</protein>
<reference evidence="2 3" key="1">
    <citation type="submission" date="2015-09" db="EMBL/GenBank/DDBJ databases">
        <title>Sorangium comparison.</title>
        <authorList>
            <person name="Zaburannyi N."/>
            <person name="Bunk B."/>
            <person name="Overmann J."/>
            <person name="Mueller R."/>
        </authorList>
    </citation>
    <scope>NUCLEOTIDE SEQUENCE [LARGE SCALE GENOMIC DNA]</scope>
    <source>
        <strain evidence="2 3">So ce26</strain>
    </source>
</reference>
<evidence type="ECO:0000256" key="1">
    <source>
        <dbReference type="SAM" id="MobiDB-lite"/>
    </source>
</evidence>
<feature type="compositionally biased region" description="Basic and acidic residues" evidence="1">
    <location>
        <begin position="1"/>
        <end position="20"/>
    </location>
</feature>
<organism evidence="2 3">
    <name type="scientific">Sorangium cellulosum</name>
    <name type="common">Polyangium cellulosum</name>
    <dbReference type="NCBI Taxonomy" id="56"/>
    <lineage>
        <taxon>Bacteria</taxon>
        <taxon>Pseudomonadati</taxon>
        <taxon>Myxococcota</taxon>
        <taxon>Polyangia</taxon>
        <taxon>Polyangiales</taxon>
        <taxon>Polyangiaceae</taxon>
        <taxon>Sorangium</taxon>
    </lineage>
</organism>